<name>A0A662Z5C4_9STAP</name>
<proteinExistence type="predicted"/>
<dbReference type="Proteomes" id="UP000243605">
    <property type="component" value="Unassembled WGS sequence"/>
</dbReference>
<dbReference type="EMBL" id="FOIT01000003">
    <property type="protein sequence ID" value="SEV99682.1"/>
    <property type="molecule type" value="Genomic_DNA"/>
</dbReference>
<feature type="region of interest" description="Disordered" evidence="1">
    <location>
        <begin position="148"/>
        <end position="218"/>
    </location>
</feature>
<accession>A0A662Z5C4</accession>
<evidence type="ECO:0000313" key="3">
    <source>
        <dbReference type="Proteomes" id="UP000243605"/>
    </source>
</evidence>
<keyword evidence="3" id="KW-1185">Reference proteome</keyword>
<gene>
    <name evidence="2" type="ORF">SAMN05192557_1127</name>
</gene>
<evidence type="ECO:0000256" key="1">
    <source>
        <dbReference type="SAM" id="MobiDB-lite"/>
    </source>
</evidence>
<dbReference type="RefSeq" id="WP_091474697.1">
    <property type="nucleotide sequence ID" value="NZ_FOIT01000003.1"/>
</dbReference>
<dbReference type="AlphaFoldDB" id="A0A662Z5C4"/>
<organism evidence="2 3">
    <name type="scientific">Aliicoccus persicus</name>
    <dbReference type="NCBI Taxonomy" id="930138"/>
    <lineage>
        <taxon>Bacteria</taxon>
        <taxon>Bacillati</taxon>
        <taxon>Bacillota</taxon>
        <taxon>Bacilli</taxon>
        <taxon>Bacillales</taxon>
        <taxon>Staphylococcaceae</taxon>
        <taxon>Aliicoccus</taxon>
    </lineage>
</organism>
<feature type="compositionally biased region" description="Basic and acidic residues" evidence="1">
    <location>
        <begin position="165"/>
        <end position="218"/>
    </location>
</feature>
<sequence>MKNARLIVNVLILVLIPIIMNRQNIKNYITDKGIPEKSSNALNSIKNTSTKTIKGAKNISSSVYSNTKQTIKTVNSNVGDKVEELRSKEKVEVPQILKSQEQNNLDSKEVQDIKDIQNINVQHEKEIGSNMLNNIAKLNEKKIAASRKEAETLDPGKLHEKHKRALDSKAVDFTQEEEKDRKDNHEVETDKDSSKSLFEKHREKQEAHIQEIGRKTGI</sequence>
<feature type="compositionally biased region" description="Basic and acidic residues" evidence="1">
    <location>
        <begin position="148"/>
        <end position="158"/>
    </location>
</feature>
<protein>
    <submittedName>
        <fullName evidence="2">Uncharacterized protein</fullName>
    </submittedName>
</protein>
<reference evidence="2 3" key="1">
    <citation type="submission" date="2016-10" db="EMBL/GenBank/DDBJ databases">
        <authorList>
            <person name="Varghese N."/>
            <person name="Submissions S."/>
        </authorList>
    </citation>
    <scope>NUCLEOTIDE SEQUENCE [LARGE SCALE GENOMIC DNA]</scope>
    <source>
        <strain evidence="2 3">IBRC-M10081</strain>
    </source>
</reference>
<evidence type="ECO:0000313" key="2">
    <source>
        <dbReference type="EMBL" id="SEV99682.1"/>
    </source>
</evidence>